<keyword evidence="3" id="KW-1185">Reference proteome</keyword>
<dbReference type="Pfam" id="PF13302">
    <property type="entry name" value="Acetyltransf_3"/>
    <property type="match status" value="1"/>
</dbReference>
<dbReference type="Proteomes" id="UP000307000">
    <property type="component" value="Chromosome"/>
</dbReference>
<dbReference type="PROSITE" id="PS51186">
    <property type="entry name" value="GNAT"/>
    <property type="match status" value="1"/>
</dbReference>
<evidence type="ECO:0000259" key="1">
    <source>
        <dbReference type="PROSITE" id="PS51186"/>
    </source>
</evidence>
<evidence type="ECO:0000313" key="2">
    <source>
        <dbReference type="EMBL" id="QCY47858.1"/>
    </source>
</evidence>
<dbReference type="PANTHER" id="PTHR43792">
    <property type="entry name" value="GNAT FAMILY, PUTATIVE (AFU_ORTHOLOGUE AFUA_3G00765)-RELATED-RELATED"/>
    <property type="match status" value="1"/>
</dbReference>
<organism evidence="2 3">
    <name type="scientific">Glutamicibacter creatinolyticus</name>
    <dbReference type="NCBI Taxonomy" id="162496"/>
    <lineage>
        <taxon>Bacteria</taxon>
        <taxon>Bacillati</taxon>
        <taxon>Actinomycetota</taxon>
        <taxon>Actinomycetes</taxon>
        <taxon>Micrococcales</taxon>
        <taxon>Micrococcaceae</taxon>
        <taxon>Glutamicibacter</taxon>
    </lineage>
</organism>
<dbReference type="RefSeq" id="WP_138926627.1">
    <property type="nucleotide sequence ID" value="NZ_CP034412.1"/>
</dbReference>
<dbReference type="GO" id="GO:0016747">
    <property type="term" value="F:acyltransferase activity, transferring groups other than amino-acyl groups"/>
    <property type="evidence" value="ECO:0007669"/>
    <property type="project" value="InterPro"/>
</dbReference>
<accession>A0A5B7WUZ3</accession>
<dbReference type="Gene3D" id="3.40.630.30">
    <property type="match status" value="1"/>
</dbReference>
<protein>
    <submittedName>
        <fullName evidence="2">N-acetyltransferase</fullName>
    </submittedName>
</protein>
<feature type="domain" description="N-acetyltransferase" evidence="1">
    <location>
        <begin position="7"/>
        <end position="167"/>
    </location>
</feature>
<reference evidence="2 3" key="1">
    <citation type="submission" date="2018-12" db="EMBL/GenBank/DDBJ databases">
        <title>Complete Genome Sequence of Glutamicibacter creatinolyticus strain LGCM259,isolated from an abscess of a 12-year-old mare in Italy.</title>
        <authorList>
            <person name="Santos R.G."/>
            <person name="Silva A.L."/>
            <person name="Seyffert N."/>
            <person name="Castro T.L.P."/>
            <person name="Attili A.R."/>
            <person name="Rifici C."/>
            <person name="Mazzullo G."/>
            <person name="Brenig B."/>
            <person name="Venanzi F."/>
            <person name="Azevedo V."/>
        </authorList>
    </citation>
    <scope>NUCLEOTIDE SEQUENCE [LARGE SCALE GENOMIC DNA]</scope>
    <source>
        <strain evidence="2 3">LGCM 259</strain>
    </source>
</reference>
<sequence>MSTLQQLSLCPPQRQDVPELHRIFADPRVWSHAPAKRHANVEKTMAMVEAWRGCWRREGLGPWVIRAAGSRQIIGYGGCSLTRKSFWNLGYRFAVSAQGQGFATQVARQAVGQANRHRPEAPVVASLLEHNAASARVAQKLGFTLAYRGPDRGNPDAQAIRLIYADRALEGHQLELMVG</sequence>
<dbReference type="InterPro" id="IPR000182">
    <property type="entry name" value="GNAT_dom"/>
</dbReference>
<dbReference type="AlphaFoldDB" id="A0A5B7WUZ3"/>
<dbReference type="InterPro" id="IPR051531">
    <property type="entry name" value="N-acetyltransferase"/>
</dbReference>
<keyword evidence="2" id="KW-0808">Transferase</keyword>
<gene>
    <name evidence="2" type="ORF">GcLGCM259_2148</name>
</gene>
<name>A0A5B7WUZ3_9MICC</name>
<evidence type="ECO:0000313" key="3">
    <source>
        <dbReference type="Proteomes" id="UP000307000"/>
    </source>
</evidence>
<proteinExistence type="predicted"/>
<dbReference type="PANTHER" id="PTHR43792:SF1">
    <property type="entry name" value="N-ACETYLTRANSFERASE DOMAIN-CONTAINING PROTEIN"/>
    <property type="match status" value="1"/>
</dbReference>
<dbReference type="EMBL" id="CP034412">
    <property type="protein sequence ID" value="QCY47858.1"/>
    <property type="molecule type" value="Genomic_DNA"/>
</dbReference>
<dbReference type="InterPro" id="IPR016181">
    <property type="entry name" value="Acyl_CoA_acyltransferase"/>
</dbReference>
<dbReference type="SUPFAM" id="SSF55729">
    <property type="entry name" value="Acyl-CoA N-acyltransferases (Nat)"/>
    <property type="match status" value="1"/>
</dbReference>
<dbReference type="KEGG" id="gcr:GcLGCM259_2148"/>